<keyword evidence="2" id="KW-1185">Reference proteome</keyword>
<dbReference type="Proteomes" id="UP000886520">
    <property type="component" value="Chromosome 5"/>
</dbReference>
<gene>
    <name evidence="1" type="ORF">GOP47_0005651</name>
</gene>
<dbReference type="AlphaFoldDB" id="A0A9D4V744"/>
<accession>A0A9D4V744</accession>
<reference evidence="1 2" key="1">
    <citation type="submission" date="2021-01" db="EMBL/GenBank/DDBJ databases">
        <title>Adiantum capillus-veneris genome.</title>
        <authorList>
            <person name="Fang Y."/>
            <person name="Liao Q."/>
        </authorList>
    </citation>
    <scope>NUCLEOTIDE SEQUENCE [LARGE SCALE GENOMIC DNA]</scope>
    <source>
        <strain evidence="1">H3</strain>
        <tissue evidence="1">Leaf</tissue>
    </source>
</reference>
<evidence type="ECO:0000313" key="2">
    <source>
        <dbReference type="Proteomes" id="UP000886520"/>
    </source>
</evidence>
<evidence type="ECO:0000313" key="1">
    <source>
        <dbReference type="EMBL" id="KAI5080172.1"/>
    </source>
</evidence>
<protein>
    <submittedName>
        <fullName evidence="1">Uncharacterized protein</fullName>
    </submittedName>
</protein>
<dbReference type="OrthoDB" id="3231004at2759"/>
<comment type="caution">
    <text evidence="1">The sequence shown here is derived from an EMBL/GenBank/DDBJ whole genome shotgun (WGS) entry which is preliminary data.</text>
</comment>
<sequence length="85" mass="9362">MAVYTYHCDTAEEQQEVSATMEAGGIFKEFMGDVGLQAQVNEFRSTQSMRISFDQLLTGIRQVEGGFPDADNAINLHSTSPLSRS</sequence>
<organism evidence="1 2">
    <name type="scientific">Adiantum capillus-veneris</name>
    <name type="common">Maidenhair fern</name>
    <dbReference type="NCBI Taxonomy" id="13818"/>
    <lineage>
        <taxon>Eukaryota</taxon>
        <taxon>Viridiplantae</taxon>
        <taxon>Streptophyta</taxon>
        <taxon>Embryophyta</taxon>
        <taxon>Tracheophyta</taxon>
        <taxon>Polypodiopsida</taxon>
        <taxon>Polypodiidae</taxon>
        <taxon>Polypodiales</taxon>
        <taxon>Pteridineae</taxon>
        <taxon>Pteridaceae</taxon>
        <taxon>Vittarioideae</taxon>
        <taxon>Adiantum</taxon>
    </lineage>
</organism>
<proteinExistence type="predicted"/>
<dbReference type="EMBL" id="JABFUD020000005">
    <property type="protein sequence ID" value="KAI5080172.1"/>
    <property type="molecule type" value="Genomic_DNA"/>
</dbReference>
<name>A0A9D4V744_ADICA</name>